<evidence type="ECO:0000313" key="3">
    <source>
        <dbReference type="Proteomes" id="UP000268829"/>
    </source>
</evidence>
<evidence type="ECO:0000313" key="2">
    <source>
        <dbReference type="EMBL" id="RNB53703.1"/>
    </source>
</evidence>
<keyword evidence="1" id="KW-0812">Transmembrane</keyword>
<dbReference type="RefSeq" id="WP_122906294.1">
    <property type="nucleotide sequence ID" value="NZ_CP154342.1"/>
</dbReference>
<keyword evidence="3" id="KW-1185">Reference proteome</keyword>
<dbReference type="AlphaFoldDB" id="A0A3M8ART6"/>
<keyword evidence="1" id="KW-0472">Membrane</keyword>
<name>A0A3M8ART6_9BACL</name>
<dbReference type="OrthoDB" id="9935987at2"/>
<dbReference type="Proteomes" id="UP000268829">
    <property type="component" value="Unassembled WGS sequence"/>
</dbReference>
<proteinExistence type="predicted"/>
<gene>
    <name evidence="2" type="ORF">EDM57_19155</name>
</gene>
<keyword evidence="1" id="KW-1133">Transmembrane helix</keyword>
<sequence length="65" mass="7180">MGPFIGFALLAFLAITLFLAVERLIERSLSTDSFLAGTLLKTMLFLMVCALVYVALPWFSGLFAF</sequence>
<accession>A0A3M8ART6</accession>
<dbReference type="EMBL" id="RHHS01000047">
    <property type="protein sequence ID" value="RNB53703.1"/>
    <property type="molecule type" value="Genomic_DNA"/>
</dbReference>
<protein>
    <submittedName>
        <fullName evidence="2">Uncharacterized protein</fullName>
    </submittedName>
</protein>
<comment type="caution">
    <text evidence="2">The sequence shown here is derived from an EMBL/GenBank/DDBJ whole genome shotgun (WGS) entry which is preliminary data.</text>
</comment>
<organism evidence="2 3">
    <name type="scientific">Brevibacillus gelatini</name>
    <dbReference type="NCBI Taxonomy" id="1655277"/>
    <lineage>
        <taxon>Bacteria</taxon>
        <taxon>Bacillati</taxon>
        <taxon>Bacillota</taxon>
        <taxon>Bacilli</taxon>
        <taxon>Bacillales</taxon>
        <taxon>Paenibacillaceae</taxon>
        <taxon>Brevibacillus</taxon>
    </lineage>
</organism>
<evidence type="ECO:0000256" key="1">
    <source>
        <dbReference type="SAM" id="Phobius"/>
    </source>
</evidence>
<reference evidence="2 3" key="1">
    <citation type="submission" date="2018-10" db="EMBL/GenBank/DDBJ databases">
        <title>Phylogenomics of Brevibacillus.</title>
        <authorList>
            <person name="Dunlap C."/>
        </authorList>
    </citation>
    <scope>NUCLEOTIDE SEQUENCE [LARGE SCALE GENOMIC DNA]</scope>
    <source>
        <strain evidence="2 3">DSM 100115</strain>
    </source>
</reference>
<feature type="transmembrane region" description="Helical" evidence="1">
    <location>
        <begin position="44"/>
        <end position="64"/>
    </location>
</feature>